<proteinExistence type="predicted"/>
<dbReference type="EMBL" id="JAJTJA010000007">
    <property type="protein sequence ID" value="KAH8696746.1"/>
    <property type="molecule type" value="Genomic_DNA"/>
</dbReference>
<name>A0AAD4KUD3_9EURO</name>
<dbReference type="SUPFAM" id="SSF54909">
    <property type="entry name" value="Dimeric alpha+beta barrel"/>
    <property type="match status" value="1"/>
</dbReference>
<evidence type="ECO:0000313" key="3">
    <source>
        <dbReference type="Proteomes" id="UP001201262"/>
    </source>
</evidence>
<protein>
    <recommendedName>
        <fullName evidence="1">ABM domain-containing protein</fullName>
    </recommendedName>
</protein>
<evidence type="ECO:0000313" key="2">
    <source>
        <dbReference type="EMBL" id="KAH8696746.1"/>
    </source>
</evidence>
<dbReference type="PANTHER" id="PTHR40624">
    <property type="entry name" value="BIOSYNTHESIS MONOOXYGENASE, PUTATIVE (AFU_ORTHOLOGUE AFUA_1G12025)-RELATED"/>
    <property type="match status" value="1"/>
</dbReference>
<accession>A0AAD4KUD3</accession>
<dbReference type="Pfam" id="PF03992">
    <property type="entry name" value="ABM"/>
    <property type="match status" value="1"/>
</dbReference>
<dbReference type="RefSeq" id="XP_046071682.1">
    <property type="nucleotide sequence ID" value="XM_046220594.1"/>
</dbReference>
<dbReference type="Proteomes" id="UP001201262">
    <property type="component" value="Unassembled WGS sequence"/>
</dbReference>
<dbReference type="GeneID" id="70250881"/>
<dbReference type="InterPro" id="IPR007138">
    <property type="entry name" value="ABM_dom"/>
</dbReference>
<dbReference type="Gene3D" id="3.30.70.100">
    <property type="match status" value="1"/>
</dbReference>
<organism evidence="2 3">
    <name type="scientific">Talaromyces proteolyticus</name>
    <dbReference type="NCBI Taxonomy" id="1131652"/>
    <lineage>
        <taxon>Eukaryota</taxon>
        <taxon>Fungi</taxon>
        <taxon>Dikarya</taxon>
        <taxon>Ascomycota</taxon>
        <taxon>Pezizomycotina</taxon>
        <taxon>Eurotiomycetes</taxon>
        <taxon>Eurotiomycetidae</taxon>
        <taxon>Eurotiales</taxon>
        <taxon>Trichocomaceae</taxon>
        <taxon>Talaromyces</taxon>
        <taxon>Talaromyces sect. Bacilispori</taxon>
    </lineage>
</organism>
<dbReference type="AlphaFoldDB" id="A0AAD4KUD3"/>
<dbReference type="InterPro" id="IPR011008">
    <property type="entry name" value="Dimeric_a/b-barrel"/>
</dbReference>
<comment type="caution">
    <text evidence="2">The sequence shown here is derived from an EMBL/GenBank/DDBJ whole genome shotgun (WGS) entry which is preliminary data.</text>
</comment>
<evidence type="ECO:0000259" key="1">
    <source>
        <dbReference type="PROSITE" id="PS51725"/>
    </source>
</evidence>
<dbReference type="PANTHER" id="PTHR40624:SF1">
    <property type="entry name" value="BIOSYNTHESIS MONOOXYGENASE, PUTATIVE (AFU_ORTHOLOGUE AFUA_1G12025)-RELATED"/>
    <property type="match status" value="1"/>
</dbReference>
<sequence length="107" mass="12224">MSTEPIHVVASFIPKPGKLSEFFEAVKPVVQHLEKEIPGVHHVYCFQTKTHDNKDQITFIEKFANAQTLQTHHDSRLFLDMIAKLEDLIEFSDVKSGSLVLGFENRC</sequence>
<gene>
    <name evidence="2" type="ORF">BGW36DRAFT_428737</name>
</gene>
<reference evidence="2" key="1">
    <citation type="submission" date="2021-12" db="EMBL/GenBank/DDBJ databases">
        <title>Convergent genome expansion in fungi linked to evolution of root-endophyte symbiosis.</title>
        <authorList>
            <consortium name="DOE Joint Genome Institute"/>
            <person name="Ke Y.-H."/>
            <person name="Bonito G."/>
            <person name="Liao H.-L."/>
            <person name="Looney B."/>
            <person name="Rojas-Flechas A."/>
            <person name="Nash J."/>
            <person name="Hameed K."/>
            <person name="Schadt C."/>
            <person name="Martin F."/>
            <person name="Crous P.W."/>
            <person name="Miettinen O."/>
            <person name="Magnuson J.K."/>
            <person name="Labbe J."/>
            <person name="Jacobson D."/>
            <person name="Doktycz M.J."/>
            <person name="Veneault-Fourrey C."/>
            <person name="Kuo A."/>
            <person name="Mondo S."/>
            <person name="Calhoun S."/>
            <person name="Riley R."/>
            <person name="Ohm R."/>
            <person name="LaButti K."/>
            <person name="Andreopoulos B."/>
            <person name="Pangilinan J."/>
            <person name="Nolan M."/>
            <person name="Tritt A."/>
            <person name="Clum A."/>
            <person name="Lipzen A."/>
            <person name="Daum C."/>
            <person name="Barry K."/>
            <person name="Grigoriev I.V."/>
            <person name="Vilgalys R."/>
        </authorList>
    </citation>
    <scope>NUCLEOTIDE SEQUENCE</scope>
    <source>
        <strain evidence="2">PMI_201</strain>
    </source>
</reference>
<feature type="domain" description="ABM" evidence="1">
    <location>
        <begin position="6"/>
        <end position="99"/>
    </location>
</feature>
<keyword evidence="3" id="KW-1185">Reference proteome</keyword>
<dbReference type="PROSITE" id="PS51725">
    <property type="entry name" value="ABM"/>
    <property type="match status" value="1"/>
</dbReference>